<dbReference type="InterPro" id="IPR029058">
    <property type="entry name" value="AB_hydrolase_fold"/>
</dbReference>
<dbReference type="SUPFAM" id="SSF53474">
    <property type="entry name" value="alpha/beta-Hydrolases"/>
    <property type="match status" value="1"/>
</dbReference>
<dbReference type="InterPro" id="IPR000073">
    <property type="entry name" value="AB_hydrolase_1"/>
</dbReference>
<dbReference type="Proteomes" id="UP000028725">
    <property type="component" value="Unassembled WGS sequence"/>
</dbReference>
<gene>
    <name evidence="3" type="ORF">DB31_0909</name>
</gene>
<dbReference type="GO" id="GO:0016787">
    <property type="term" value="F:hydrolase activity"/>
    <property type="evidence" value="ECO:0007669"/>
    <property type="project" value="UniProtKB-KW"/>
</dbReference>
<dbReference type="PANTHER" id="PTHR43798">
    <property type="entry name" value="MONOACYLGLYCEROL LIPASE"/>
    <property type="match status" value="1"/>
</dbReference>
<dbReference type="InterPro" id="IPR050266">
    <property type="entry name" value="AB_hydrolase_sf"/>
</dbReference>
<dbReference type="Gene3D" id="3.40.50.1820">
    <property type="entry name" value="alpha/beta hydrolase"/>
    <property type="match status" value="1"/>
</dbReference>
<dbReference type="PANTHER" id="PTHR43798:SF31">
    <property type="entry name" value="AB HYDROLASE SUPERFAMILY PROTEIN YCLE"/>
    <property type="match status" value="1"/>
</dbReference>
<dbReference type="OrthoDB" id="9804723at2"/>
<dbReference type="PRINTS" id="PR00111">
    <property type="entry name" value="ABHYDROLASE"/>
</dbReference>
<dbReference type="AlphaFoldDB" id="A0A085WFH3"/>
<dbReference type="PATRIC" id="fig|394096.3.peg.5255"/>
<accession>A0A085WFH3</accession>
<dbReference type="STRING" id="394096.DB31_0909"/>
<dbReference type="Pfam" id="PF00561">
    <property type="entry name" value="Abhydrolase_1"/>
    <property type="match status" value="1"/>
</dbReference>
<feature type="domain" description="AB hydrolase-1" evidence="2">
    <location>
        <begin position="22"/>
        <end position="261"/>
    </location>
</feature>
<evidence type="ECO:0000313" key="4">
    <source>
        <dbReference type="Proteomes" id="UP000028725"/>
    </source>
</evidence>
<protein>
    <submittedName>
        <fullName evidence="3">Putative hydrolase</fullName>
    </submittedName>
</protein>
<dbReference type="GO" id="GO:0016020">
    <property type="term" value="C:membrane"/>
    <property type="evidence" value="ECO:0007669"/>
    <property type="project" value="TreeGrafter"/>
</dbReference>
<evidence type="ECO:0000259" key="2">
    <source>
        <dbReference type="Pfam" id="PF00561"/>
    </source>
</evidence>
<dbReference type="EMBL" id="JMCB01000010">
    <property type="protein sequence ID" value="KFE66436.1"/>
    <property type="molecule type" value="Genomic_DNA"/>
</dbReference>
<reference evidence="3 4" key="1">
    <citation type="submission" date="2014-04" db="EMBL/GenBank/DDBJ databases">
        <title>Genome assembly of Hyalangium minutum DSM 14724.</title>
        <authorList>
            <person name="Sharma G."/>
            <person name="Subramanian S."/>
        </authorList>
    </citation>
    <scope>NUCLEOTIDE SEQUENCE [LARGE SCALE GENOMIC DNA]</scope>
    <source>
        <strain evidence="3 4">DSM 14724</strain>
    </source>
</reference>
<comment type="caution">
    <text evidence="3">The sequence shown here is derived from an EMBL/GenBank/DDBJ whole genome shotgun (WGS) entry which is preliminary data.</text>
</comment>
<keyword evidence="4" id="KW-1185">Reference proteome</keyword>
<dbReference type="RefSeq" id="WP_044192302.1">
    <property type="nucleotide sequence ID" value="NZ_JMCB01000010.1"/>
</dbReference>
<organism evidence="3 4">
    <name type="scientific">Hyalangium minutum</name>
    <dbReference type="NCBI Taxonomy" id="394096"/>
    <lineage>
        <taxon>Bacteria</taxon>
        <taxon>Pseudomonadati</taxon>
        <taxon>Myxococcota</taxon>
        <taxon>Myxococcia</taxon>
        <taxon>Myxococcales</taxon>
        <taxon>Cystobacterineae</taxon>
        <taxon>Archangiaceae</taxon>
        <taxon>Hyalangium</taxon>
    </lineage>
</organism>
<proteinExistence type="predicted"/>
<evidence type="ECO:0000313" key="3">
    <source>
        <dbReference type="EMBL" id="KFE66436.1"/>
    </source>
</evidence>
<name>A0A085WFH3_9BACT</name>
<sequence length="279" mass="29974">MASFAHVNGLRLHYLDHAGGEPLLVLMHGLSANAHCFDGLVRAGLSPRYRVISVDLRGRGLSDKPASGYSMADHAADILGLLDTLGTGPVVLGGHSFGGLLTFYIAAHWPERVSRMLIFDAGSMHPRVRELLKPSLARLGKLLPSVDAYLNAARLAPYLNGLWDESAEAYFRADVQANPDGTAQSRSSPEAITEAMERVLSEPWSEYLPRARAPALLLNAVEGFGPPGTPPIVPPELAQETARALPHCRYLVVPGNHTTMLFGGNASHTVKAITDFLST</sequence>
<keyword evidence="1 3" id="KW-0378">Hydrolase</keyword>
<evidence type="ECO:0000256" key="1">
    <source>
        <dbReference type="ARBA" id="ARBA00022801"/>
    </source>
</evidence>